<accession>A0A7J7CZ88</accession>
<reference evidence="2 3" key="1">
    <citation type="journal article" date="2020" name="Nat. Commun.">
        <title>Genome of Tripterygium wilfordii and identification of cytochrome P450 involved in triptolide biosynthesis.</title>
        <authorList>
            <person name="Tu L."/>
            <person name="Su P."/>
            <person name="Zhang Z."/>
            <person name="Gao L."/>
            <person name="Wang J."/>
            <person name="Hu T."/>
            <person name="Zhou J."/>
            <person name="Zhang Y."/>
            <person name="Zhao Y."/>
            <person name="Liu Y."/>
            <person name="Song Y."/>
            <person name="Tong Y."/>
            <person name="Lu Y."/>
            <person name="Yang J."/>
            <person name="Xu C."/>
            <person name="Jia M."/>
            <person name="Peters R.J."/>
            <person name="Huang L."/>
            <person name="Gao W."/>
        </authorList>
    </citation>
    <scope>NUCLEOTIDE SEQUENCE [LARGE SCALE GENOMIC DNA]</scope>
    <source>
        <strain evidence="3">cv. XIE 37</strain>
        <tissue evidence="2">Leaf</tissue>
    </source>
</reference>
<gene>
    <name evidence="2" type="ORF">HS088_TW12G00588</name>
</gene>
<keyword evidence="2" id="KW-0808">Transferase</keyword>
<feature type="region of interest" description="Disordered" evidence="1">
    <location>
        <begin position="79"/>
        <end position="114"/>
    </location>
</feature>
<keyword evidence="2" id="KW-0418">Kinase</keyword>
<feature type="region of interest" description="Disordered" evidence="1">
    <location>
        <begin position="46"/>
        <end position="65"/>
    </location>
</feature>
<proteinExistence type="predicted"/>
<keyword evidence="3" id="KW-1185">Reference proteome</keyword>
<keyword evidence="2" id="KW-0675">Receptor</keyword>
<sequence length="135" mass="15252">MIDEDLLEEVWAMAIVARSCLNPKPSKRPPMKYILKALENPLKVVRQDSSNSSRLRTSSSRRSWTASFFDSWRRSLSEGAPAPGHAYGEGTNGLRQTGRVGSHGSHRIEHSFSAKRLSNEIFPEPLEMQDVERQD</sequence>
<evidence type="ECO:0000256" key="1">
    <source>
        <dbReference type="SAM" id="MobiDB-lite"/>
    </source>
</evidence>
<organism evidence="2 3">
    <name type="scientific">Tripterygium wilfordii</name>
    <name type="common">Thunder God vine</name>
    <dbReference type="NCBI Taxonomy" id="458696"/>
    <lineage>
        <taxon>Eukaryota</taxon>
        <taxon>Viridiplantae</taxon>
        <taxon>Streptophyta</taxon>
        <taxon>Embryophyta</taxon>
        <taxon>Tracheophyta</taxon>
        <taxon>Spermatophyta</taxon>
        <taxon>Magnoliopsida</taxon>
        <taxon>eudicotyledons</taxon>
        <taxon>Gunneridae</taxon>
        <taxon>Pentapetalae</taxon>
        <taxon>rosids</taxon>
        <taxon>fabids</taxon>
        <taxon>Celastrales</taxon>
        <taxon>Celastraceae</taxon>
        <taxon>Tripterygium</taxon>
    </lineage>
</organism>
<comment type="caution">
    <text evidence="2">The sequence shown here is derived from an EMBL/GenBank/DDBJ whole genome shotgun (WGS) entry which is preliminary data.</text>
</comment>
<protein>
    <submittedName>
        <fullName evidence="2">LRR receptor-like serine/threonine-protein kinase</fullName>
    </submittedName>
</protein>
<dbReference type="EMBL" id="JAAARO010000012">
    <property type="protein sequence ID" value="KAF5739383.1"/>
    <property type="molecule type" value="Genomic_DNA"/>
</dbReference>
<name>A0A7J7CZ88_TRIWF</name>
<dbReference type="GO" id="GO:0016301">
    <property type="term" value="F:kinase activity"/>
    <property type="evidence" value="ECO:0007669"/>
    <property type="project" value="UniProtKB-KW"/>
</dbReference>
<feature type="compositionally biased region" description="Low complexity" evidence="1">
    <location>
        <begin position="49"/>
        <end position="63"/>
    </location>
</feature>
<evidence type="ECO:0000313" key="2">
    <source>
        <dbReference type="EMBL" id="KAF5739383.1"/>
    </source>
</evidence>
<dbReference type="Proteomes" id="UP000593562">
    <property type="component" value="Unassembled WGS sequence"/>
</dbReference>
<dbReference type="AlphaFoldDB" id="A0A7J7CZ88"/>
<dbReference type="InParanoid" id="A0A7J7CZ88"/>
<evidence type="ECO:0000313" key="3">
    <source>
        <dbReference type="Proteomes" id="UP000593562"/>
    </source>
</evidence>